<keyword evidence="1" id="KW-0732">Signal</keyword>
<proteinExistence type="predicted"/>
<keyword evidence="3" id="KW-1185">Reference proteome</keyword>
<feature type="signal peptide" evidence="1">
    <location>
        <begin position="1"/>
        <end position="26"/>
    </location>
</feature>
<gene>
    <name evidence="2" type="ORF">CRENBAI_008425</name>
</gene>
<feature type="chain" id="PRO_5043631313" description="Secreted protein" evidence="1">
    <location>
        <begin position="27"/>
        <end position="78"/>
    </location>
</feature>
<reference evidence="2 3" key="1">
    <citation type="submission" date="2021-06" db="EMBL/GenBank/DDBJ databases">
        <authorList>
            <person name="Palmer J.M."/>
        </authorList>
    </citation>
    <scope>NUCLEOTIDE SEQUENCE [LARGE SCALE GENOMIC DNA]</scope>
    <source>
        <strain evidence="2 3">MEX-2019</strain>
        <tissue evidence="2">Muscle</tissue>
    </source>
</reference>
<evidence type="ECO:0008006" key="4">
    <source>
        <dbReference type="Google" id="ProtNLM"/>
    </source>
</evidence>
<dbReference type="EMBL" id="JAHHUM010002019">
    <property type="protein sequence ID" value="KAK5607618.1"/>
    <property type="molecule type" value="Genomic_DNA"/>
</dbReference>
<dbReference type="Proteomes" id="UP001311232">
    <property type="component" value="Unassembled WGS sequence"/>
</dbReference>
<sequence>MSQSSGFLSGGLWLLGMCRVGPETAGAMLSSCTHPSLLTSQELAHQVGVALVCWGDWVPGLACVVGDNGVAVSRGSVP</sequence>
<evidence type="ECO:0000313" key="2">
    <source>
        <dbReference type="EMBL" id="KAK5607618.1"/>
    </source>
</evidence>
<evidence type="ECO:0000256" key="1">
    <source>
        <dbReference type="SAM" id="SignalP"/>
    </source>
</evidence>
<organism evidence="2 3">
    <name type="scientific">Crenichthys baileyi</name>
    <name type="common">White River springfish</name>
    <dbReference type="NCBI Taxonomy" id="28760"/>
    <lineage>
        <taxon>Eukaryota</taxon>
        <taxon>Metazoa</taxon>
        <taxon>Chordata</taxon>
        <taxon>Craniata</taxon>
        <taxon>Vertebrata</taxon>
        <taxon>Euteleostomi</taxon>
        <taxon>Actinopterygii</taxon>
        <taxon>Neopterygii</taxon>
        <taxon>Teleostei</taxon>
        <taxon>Neoteleostei</taxon>
        <taxon>Acanthomorphata</taxon>
        <taxon>Ovalentaria</taxon>
        <taxon>Atherinomorphae</taxon>
        <taxon>Cyprinodontiformes</taxon>
        <taxon>Goodeidae</taxon>
        <taxon>Crenichthys</taxon>
    </lineage>
</organism>
<comment type="caution">
    <text evidence="2">The sequence shown here is derived from an EMBL/GenBank/DDBJ whole genome shotgun (WGS) entry which is preliminary data.</text>
</comment>
<protein>
    <recommendedName>
        <fullName evidence="4">Secreted protein</fullName>
    </recommendedName>
</protein>
<dbReference type="AlphaFoldDB" id="A0AAV9RF53"/>
<evidence type="ECO:0000313" key="3">
    <source>
        <dbReference type="Proteomes" id="UP001311232"/>
    </source>
</evidence>
<name>A0AAV9RF53_9TELE</name>
<accession>A0AAV9RF53</accession>